<accession>A0A067S9K3</accession>
<feature type="compositionally biased region" description="Low complexity" evidence="1">
    <location>
        <begin position="91"/>
        <end position="101"/>
    </location>
</feature>
<feature type="compositionally biased region" description="Basic and acidic residues" evidence="1">
    <location>
        <begin position="414"/>
        <end position="437"/>
    </location>
</feature>
<feature type="compositionally biased region" description="Basic and acidic residues" evidence="1">
    <location>
        <begin position="47"/>
        <end position="60"/>
    </location>
</feature>
<feature type="compositionally biased region" description="Basic and acidic residues" evidence="1">
    <location>
        <begin position="584"/>
        <end position="596"/>
    </location>
</feature>
<dbReference type="EMBL" id="KL142421">
    <property type="protein sequence ID" value="KDR66632.1"/>
    <property type="molecule type" value="Genomic_DNA"/>
</dbReference>
<gene>
    <name evidence="2" type="ORF">GALMADRAFT_216856</name>
</gene>
<dbReference type="STRING" id="685588.A0A067S9K3"/>
<reference evidence="3" key="1">
    <citation type="journal article" date="2014" name="Proc. Natl. Acad. Sci. U.S.A.">
        <title>Extensive sampling of basidiomycete genomes demonstrates inadequacy of the white-rot/brown-rot paradigm for wood decay fungi.</title>
        <authorList>
            <person name="Riley R."/>
            <person name="Salamov A.A."/>
            <person name="Brown D.W."/>
            <person name="Nagy L.G."/>
            <person name="Floudas D."/>
            <person name="Held B.W."/>
            <person name="Levasseur A."/>
            <person name="Lombard V."/>
            <person name="Morin E."/>
            <person name="Otillar R."/>
            <person name="Lindquist E.A."/>
            <person name="Sun H."/>
            <person name="LaButti K.M."/>
            <person name="Schmutz J."/>
            <person name="Jabbour D."/>
            <person name="Luo H."/>
            <person name="Baker S.E."/>
            <person name="Pisabarro A.G."/>
            <person name="Walton J.D."/>
            <person name="Blanchette R.A."/>
            <person name="Henrissat B."/>
            <person name="Martin F."/>
            <person name="Cullen D."/>
            <person name="Hibbett D.S."/>
            <person name="Grigoriev I.V."/>
        </authorList>
    </citation>
    <scope>NUCLEOTIDE SEQUENCE [LARGE SCALE GENOMIC DNA]</scope>
    <source>
        <strain evidence="3">CBS 339.88</strain>
    </source>
</reference>
<feature type="compositionally biased region" description="Basic and acidic residues" evidence="1">
    <location>
        <begin position="108"/>
        <end position="144"/>
    </location>
</feature>
<feature type="region of interest" description="Disordered" evidence="1">
    <location>
        <begin position="389"/>
        <end position="457"/>
    </location>
</feature>
<keyword evidence="3" id="KW-1185">Reference proteome</keyword>
<dbReference type="AlphaFoldDB" id="A0A067S9K3"/>
<feature type="region of interest" description="Disordered" evidence="1">
    <location>
        <begin position="306"/>
        <end position="326"/>
    </location>
</feature>
<proteinExistence type="predicted"/>
<protein>
    <submittedName>
        <fullName evidence="2">Uncharacterized protein</fullName>
    </submittedName>
</protein>
<evidence type="ECO:0000256" key="1">
    <source>
        <dbReference type="SAM" id="MobiDB-lite"/>
    </source>
</evidence>
<feature type="compositionally biased region" description="Basic and acidic residues" evidence="1">
    <location>
        <begin position="530"/>
        <end position="577"/>
    </location>
</feature>
<dbReference type="HOGENOM" id="CLU_340404_0_0_1"/>
<sequence length="834" mass="92445">MRATSRTRSAPRRRTRAALPPSLRPVGRGARARRLPTAQANANASIEEARLPLEAPREDDAVAGASTMPPVPGSSRTRGGTDVDDERYLHPPGLASAPASGSGSGLTEAERRAWEAEREKQRERQREREKEQERERVKERRWDDVGMSFGKKKDKDKDKGKEEKEKEGERTRDKGKEKEKGKERGRACEREKKQGQSQGRPREEVDADERERENEKQREKEREREQERERARDRQCQRGSEREWERDKQKSRQNKRTCIPSSREEAEATGMKIVRAKFKSMRPWERDELELKEKAERAKILKCMSTGPSLAGEPSPPPPPVVNELDPHSLRRVDFEESGLNLPRGQPVNPPPRKASLPTLVGLGKLCTAPSIFMSAPATSSVAIHSGATAAAASSSTTQRRQGRKRLRRANRRGGAETRGEGEEKEGERDEGAREGAGEGEESVGENEEEGGDGGGLLGWQWVELEVGEVVGRGDEGRQGEGAEGARGVVGCSAGVCCCICTVGVHGFTKNGTFTNLTLPPITDTAAADEQDHEKMERGKRAPASDRKHEERRGLESETKSKMDREEGATGSGRERGGGGSSRRSIDATSGKERGRGGKVNVANGSYLTWAMTTHPTDLPSIFFAASNLNVRALFKLEFVGCLFEFESASAYAWLRRGQRGLRKLVSQQLAAGKQNLRSQTMGRGEEEKDGFESRYEWNLEDGGVGEEAEGAGADGKGEVAGEDWRMSQVSYVSTIDAVRTNAAASTRSFNETLEPSLSLSSTPLDVSEEWVNARETPPFADHKHKRDHDSNHYTGVRMRRSCWCRAWVWVWSCYWRMGTAMRGKGARRSGRLG</sequence>
<evidence type="ECO:0000313" key="2">
    <source>
        <dbReference type="EMBL" id="KDR66632.1"/>
    </source>
</evidence>
<feature type="compositionally biased region" description="Basic residues" evidence="1">
    <location>
        <begin position="401"/>
        <end position="412"/>
    </location>
</feature>
<feature type="region of interest" description="Disordered" evidence="1">
    <location>
        <begin position="1"/>
        <end position="270"/>
    </location>
</feature>
<feature type="compositionally biased region" description="Basic and acidic residues" evidence="1">
    <location>
        <begin position="151"/>
        <end position="250"/>
    </location>
</feature>
<name>A0A067S9K3_GALM3</name>
<organism evidence="2 3">
    <name type="scientific">Galerina marginata (strain CBS 339.88)</name>
    <dbReference type="NCBI Taxonomy" id="685588"/>
    <lineage>
        <taxon>Eukaryota</taxon>
        <taxon>Fungi</taxon>
        <taxon>Dikarya</taxon>
        <taxon>Basidiomycota</taxon>
        <taxon>Agaricomycotina</taxon>
        <taxon>Agaricomycetes</taxon>
        <taxon>Agaricomycetidae</taxon>
        <taxon>Agaricales</taxon>
        <taxon>Agaricineae</taxon>
        <taxon>Strophariaceae</taxon>
        <taxon>Galerina</taxon>
    </lineage>
</organism>
<evidence type="ECO:0000313" key="3">
    <source>
        <dbReference type="Proteomes" id="UP000027222"/>
    </source>
</evidence>
<feature type="region of interest" description="Disordered" evidence="1">
    <location>
        <begin position="527"/>
        <end position="599"/>
    </location>
</feature>
<dbReference type="Proteomes" id="UP000027222">
    <property type="component" value="Unassembled WGS sequence"/>
</dbReference>
<feature type="compositionally biased region" description="Acidic residues" evidence="1">
    <location>
        <begin position="438"/>
        <end position="452"/>
    </location>
</feature>
<feature type="compositionally biased region" description="Low complexity" evidence="1">
    <location>
        <begin position="389"/>
        <end position="400"/>
    </location>
</feature>